<dbReference type="Proteomes" id="UP000254869">
    <property type="component" value="Unassembled WGS sequence"/>
</dbReference>
<dbReference type="SUPFAM" id="SSF53474">
    <property type="entry name" value="alpha/beta-Hydrolases"/>
    <property type="match status" value="1"/>
</dbReference>
<dbReference type="PANTHER" id="PTHR34853">
    <property type="match status" value="1"/>
</dbReference>
<dbReference type="Pfam" id="PF03583">
    <property type="entry name" value="LIP"/>
    <property type="match status" value="1"/>
</dbReference>
<accession>A0A370HWI4</accession>
<dbReference type="Gene3D" id="3.40.50.1820">
    <property type="entry name" value="alpha/beta hydrolase"/>
    <property type="match status" value="1"/>
</dbReference>
<gene>
    <name evidence="1" type="ORF">DFR76_112166</name>
</gene>
<evidence type="ECO:0000313" key="1">
    <source>
        <dbReference type="EMBL" id="RDI62848.1"/>
    </source>
</evidence>
<comment type="caution">
    <text evidence="1">The sequence shown here is derived from an EMBL/GenBank/DDBJ whole genome shotgun (WGS) entry which is preliminary data.</text>
</comment>
<dbReference type="EMBL" id="QQBC01000012">
    <property type="protein sequence ID" value="RDI62848.1"/>
    <property type="molecule type" value="Genomic_DNA"/>
</dbReference>
<dbReference type="InterPro" id="IPR005152">
    <property type="entry name" value="Lipase_secreted"/>
</dbReference>
<name>A0A370HWI4_9NOCA</name>
<sequence length="417" mass="44990">MALGACLMVAAATTVRADPDPRPPLAIPSEQQIYPAVVPLTPPEHDPWYDDPVDLAELNNGDIVRTREVQSYVLGIPIPVTTKQILYRSTDAHDQPIVTATTVLVPGIPWTGSPRPLVSYEEAIDSTAQICNPSYTLRAGLFKEIALTQYFLEQGMAVAIPDFNGKRNAWLSSSEGRMVLDGIRAAQREPSLGLRDSGVGLYGYSGGGNAAASAAELHASYAPELRILGSAQGGVLGDKGAEVAGLLGPTTIYNVAAQWALWAIVGGLAKDYPDILKPEELLTPEGLAHLKNISGRCVYTEVVTGLLSPPFTEYLTDRNAMARPEIQRLLRDISFGSPERRPDIPILMWHSTTDQLIPPNAILPVEQAYCRSGVNLRWFTVPASEHLSADVEVWPAASAWLSWVLRGGDPGPVLCQS</sequence>
<organism evidence="1 2">
    <name type="scientific">Nocardia pseudobrasiliensis</name>
    <dbReference type="NCBI Taxonomy" id="45979"/>
    <lineage>
        <taxon>Bacteria</taxon>
        <taxon>Bacillati</taxon>
        <taxon>Actinomycetota</taxon>
        <taxon>Actinomycetes</taxon>
        <taxon>Mycobacteriales</taxon>
        <taxon>Nocardiaceae</taxon>
        <taxon>Nocardia</taxon>
    </lineage>
</organism>
<dbReference type="GO" id="GO:0016042">
    <property type="term" value="P:lipid catabolic process"/>
    <property type="evidence" value="ECO:0007669"/>
    <property type="project" value="InterPro"/>
</dbReference>
<reference evidence="1 2" key="1">
    <citation type="submission" date="2018-07" db="EMBL/GenBank/DDBJ databases">
        <title>Genomic Encyclopedia of Type Strains, Phase IV (KMG-IV): sequencing the most valuable type-strain genomes for metagenomic binning, comparative biology and taxonomic classification.</title>
        <authorList>
            <person name="Goeker M."/>
        </authorList>
    </citation>
    <scope>NUCLEOTIDE SEQUENCE [LARGE SCALE GENOMIC DNA]</scope>
    <source>
        <strain evidence="1 2">DSM 44290</strain>
    </source>
</reference>
<protein>
    <submittedName>
        <fullName evidence="1">Secretory lipase</fullName>
    </submittedName>
</protein>
<dbReference type="PIRSF" id="PIRSF029171">
    <property type="entry name" value="Esterase_LipA"/>
    <property type="match status" value="1"/>
</dbReference>
<dbReference type="PANTHER" id="PTHR34853:SF1">
    <property type="entry name" value="LIPASE 5"/>
    <property type="match status" value="1"/>
</dbReference>
<keyword evidence="2" id="KW-1185">Reference proteome</keyword>
<dbReference type="Gene3D" id="1.10.260.130">
    <property type="match status" value="1"/>
</dbReference>
<evidence type="ECO:0000313" key="2">
    <source>
        <dbReference type="Proteomes" id="UP000254869"/>
    </source>
</evidence>
<proteinExistence type="predicted"/>
<dbReference type="AlphaFoldDB" id="A0A370HWI4"/>
<dbReference type="InterPro" id="IPR029058">
    <property type="entry name" value="AB_hydrolase_fold"/>
</dbReference>
<dbReference type="GO" id="GO:0004806">
    <property type="term" value="F:triacylglycerol lipase activity"/>
    <property type="evidence" value="ECO:0007669"/>
    <property type="project" value="InterPro"/>
</dbReference>
<dbReference type="STRING" id="1210086.GCA_001613105_05275"/>